<gene>
    <name evidence="1" type="ORF">X798_02607</name>
</gene>
<name>A0A238C008_9BILA</name>
<evidence type="ECO:0000313" key="2">
    <source>
        <dbReference type="Proteomes" id="UP000242913"/>
    </source>
</evidence>
<dbReference type="AlphaFoldDB" id="A0A238C008"/>
<protein>
    <submittedName>
        <fullName evidence="1">Uncharacterized protein</fullName>
    </submittedName>
</protein>
<organism evidence="1 2">
    <name type="scientific">Onchocerca flexuosa</name>
    <dbReference type="NCBI Taxonomy" id="387005"/>
    <lineage>
        <taxon>Eukaryota</taxon>
        <taxon>Metazoa</taxon>
        <taxon>Ecdysozoa</taxon>
        <taxon>Nematoda</taxon>
        <taxon>Chromadorea</taxon>
        <taxon>Rhabditida</taxon>
        <taxon>Spirurina</taxon>
        <taxon>Spiruromorpha</taxon>
        <taxon>Filarioidea</taxon>
        <taxon>Onchocercidae</taxon>
        <taxon>Onchocerca</taxon>
    </lineage>
</organism>
<dbReference type="EMBL" id="KZ269987">
    <property type="protein sequence ID" value="OZC10300.1"/>
    <property type="molecule type" value="Genomic_DNA"/>
</dbReference>
<evidence type="ECO:0000313" key="1">
    <source>
        <dbReference type="EMBL" id="OZC10300.1"/>
    </source>
</evidence>
<proteinExistence type="predicted"/>
<accession>A0A238C008</accession>
<sequence>MVKAGDPVSSTVQILEGDRIGWKTTTFVMLDPRGVGSCKSDVHPLKGTLCKSCIYPTNC</sequence>
<reference evidence="1 2" key="1">
    <citation type="submission" date="2015-12" db="EMBL/GenBank/DDBJ databases">
        <title>Draft genome of the nematode, Onchocerca flexuosa.</title>
        <authorList>
            <person name="Mitreva M."/>
        </authorList>
    </citation>
    <scope>NUCLEOTIDE SEQUENCE [LARGE SCALE GENOMIC DNA]</scope>
    <source>
        <strain evidence="1">Red Deer</strain>
    </source>
</reference>
<keyword evidence="2" id="KW-1185">Reference proteome</keyword>
<dbReference type="Proteomes" id="UP000242913">
    <property type="component" value="Unassembled WGS sequence"/>
</dbReference>